<evidence type="ECO:0000313" key="7">
    <source>
        <dbReference type="Proteomes" id="UP000504634"/>
    </source>
</evidence>
<gene>
    <name evidence="8" type="primary">LOC115628760</name>
</gene>
<sequence>MNNALTSANAESPSANPPAHVMNGFGLSRNRTPANARASAEVPLDIFERDGGPARRTRSATNAHNHLLQSRNAEQASAVEEEPKPKTVEGTADARKAALSHHSGSNTDVDVYECPMCFEPVRLREPMATKCGHVFCSVCIVAALHQSHKCPLCNKEMTKSQLFRIYL</sequence>
<dbReference type="PROSITE" id="PS50089">
    <property type="entry name" value="ZF_RING_2"/>
    <property type="match status" value="1"/>
</dbReference>
<name>A0A6J2TYW7_DROLE</name>
<evidence type="ECO:0000256" key="4">
    <source>
        <dbReference type="PROSITE-ProRule" id="PRU00175"/>
    </source>
</evidence>
<dbReference type="InterPro" id="IPR047134">
    <property type="entry name" value="RNF4"/>
</dbReference>
<feature type="region of interest" description="Disordered" evidence="5">
    <location>
        <begin position="1"/>
        <end position="104"/>
    </location>
</feature>
<evidence type="ECO:0000259" key="6">
    <source>
        <dbReference type="PROSITE" id="PS50089"/>
    </source>
</evidence>
<protein>
    <submittedName>
        <fullName evidence="8">TNF receptor-associated factor 6-like</fullName>
    </submittedName>
</protein>
<dbReference type="SUPFAM" id="SSF57850">
    <property type="entry name" value="RING/U-box"/>
    <property type="match status" value="1"/>
</dbReference>
<accession>A0A6J2TYW7</accession>
<evidence type="ECO:0000313" key="8">
    <source>
        <dbReference type="RefSeq" id="XP_030380835.1"/>
    </source>
</evidence>
<dbReference type="InterPro" id="IPR013083">
    <property type="entry name" value="Znf_RING/FYVE/PHD"/>
</dbReference>
<feature type="compositionally biased region" description="Basic and acidic residues" evidence="5">
    <location>
        <begin position="81"/>
        <end position="96"/>
    </location>
</feature>
<organism evidence="7 8">
    <name type="scientific">Drosophila lebanonensis</name>
    <name type="common">Fruit fly</name>
    <name type="synonym">Scaptodrosophila lebanonensis</name>
    <dbReference type="NCBI Taxonomy" id="7225"/>
    <lineage>
        <taxon>Eukaryota</taxon>
        <taxon>Metazoa</taxon>
        <taxon>Ecdysozoa</taxon>
        <taxon>Arthropoda</taxon>
        <taxon>Hexapoda</taxon>
        <taxon>Insecta</taxon>
        <taxon>Pterygota</taxon>
        <taxon>Neoptera</taxon>
        <taxon>Endopterygota</taxon>
        <taxon>Diptera</taxon>
        <taxon>Brachycera</taxon>
        <taxon>Muscomorpha</taxon>
        <taxon>Ephydroidea</taxon>
        <taxon>Drosophilidae</taxon>
        <taxon>Scaptodrosophila</taxon>
    </lineage>
</organism>
<dbReference type="GO" id="GO:0008270">
    <property type="term" value="F:zinc ion binding"/>
    <property type="evidence" value="ECO:0007669"/>
    <property type="project" value="UniProtKB-KW"/>
</dbReference>
<feature type="domain" description="RING-type" evidence="6">
    <location>
        <begin position="114"/>
        <end position="154"/>
    </location>
</feature>
<dbReference type="Pfam" id="PF13923">
    <property type="entry name" value="zf-C3HC4_2"/>
    <property type="match status" value="1"/>
</dbReference>
<evidence type="ECO:0000256" key="1">
    <source>
        <dbReference type="ARBA" id="ARBA00022723"/>
    </source>
</evidence>
<keyword evidence="7" id="KW-1185">Reference proteome</keyword>
<reference evidence="8" key="1">
    <citation type="submission" date="2025-08" db="UniProtKB">
        <authorList>
            <consortium name="RefSeq"/>
        </authorList>
    </citation>
    <scope>IDENTIFICATION</scope>
    <source>
        <strain evidence="8">11010-0011.00</strain>
        <tissue evidence="8">Whole body</tissue>
    </source>
</reference>
<keyword evidence="2 4" id="KW-0863">Zinc-finger</keyword>
<evidence type="ECO:0000256" key="2">
    <source>
        <dbReference type="ARBA" id="ARBA00022771"/>
    </source>
</evidence>
<dbReference type="PROSITE" id="PS00518">
    <property type="entry name" value="ZF_RING_1"/>
    <property type="match status" value="1"/>
</dbReference>
<feature type="compositionally biased region" description="Low complexity" evidence="5">
    <location>
        <begin position="7"/>
        <end position="19"/>
    </location>
</feature>
<proteinExistence type="predicted"/>
<feature type="compositionally biased region" description="Polar residues" evidence="5">
    <location>
        <begin position="59"/>
        <end position="75"/>
    </location>
</feature>
<dbReference type="GeneID" id="115628760"/>
<dbReference type="InterPro" id="IPR001841">
    <property type="entry name" value="Znf_RING"/>
</dbReference>
<dbReference type="Proteomes" id="UP000504634">
    <property type="component" value="Unplaced"/>
</dbReference>
<dbReference type="PANTHER" id="PTHR23041:SF78">
    <property type="entry name" value="E3 UBIQUITIN-PROTEIN LIGASE RNF4"/>
    <property type="match status" value="1"/>
</dbReference>
<keyword evidence="1" id="KW-0479">Metal-binding</keyword>
<evidence type="ECO:0000256" key="5">
    <source>
        <dbReference type="SAM" id="MobiDB-lite"/>
    </source>
</evidence>
<dbReference type="InterPro" id="IPR017907">
    <property type="entry name" value="Znf_RING_CS"/>
</dbReference>
<dbReference type="AlphaFoldDB" id="A0A6J2TYW7"/>
<dbReference type="GO" id="GO:0045944">
    <property type="term" value="P:positive regulation of transcription by RNA polymerase II"/>
    <property type="evidence" value="ECO:0007669"/>
    <property type="project" value="TreeGrafter"/>
</dbReference>
<keyword evidence="3" id="KW-0862">Zinc</keyword>
<dbReference type="RefSeq" id="XP_030380835.1">
    <property type="nucleotide sequence ID" value="XM_030524975.1"/>
</dbReference>
<dbReference type="PANTHER" id="PTHR23041">
    <property type="entry name" value="RING FINGER DOMAIN-CONTAINING"/>
    <property type="match status" value="1"/>
</dbReference>
<dbReference type="OrthoDB" id="6105938at2759"/>
<evidence type="ECO:0000256" key="3">
    <source>
        <dbReference type="ARBA" id="ARBA00022833"/>
    </source>
</evidence>
<dbReference type="Gene3D" id="3.30.40.10">
    <property type="entry name" value="Zinc/RING finger domain, C3HC4 (zinc finger)"/>
    <property type="match status" value="1"/>
</dbReference>
<dbReference type="SMART" id="SM00184">
    <property type="entry name" value="RING"/>
    <property type="match status" value="1"/>
</dbReference>